<dbReference type="InterPro" id="IPR036388">
    <property type="entry name" value="WH-like_DNA-bd_sf"/>
</dbReference>
<keyword evidence="1 6" id="KW-0489">Methyltransferase</keyword>
<comment type="caution">
    <text evidence="6">The sequence shown here is derived from an EMBL/GenBank/DDBJ whole genome shotgun (WGS) entry which is preliminary data.</text>
</comment>
<proteinExistence type="predicted"/>
<gene>
    <name evidence="6" type="ORF">SK803_00285</name>
</gene>
<dbReference type="GO" id="GO:0008168">
    <property type="term" value="F:methyltransferase activity"/>
    <property type="evidence" value="ECO:0007669"/>
    <property type="project" value="UniProtKB-KW"/>
</dbReference>
<feature type="domain" description="O-methyltransferase dimerisation" evidence="5">
    <location>
        <begin position="8"/>
        <end position="84"/>
    </location>
</feature>
<dbReference type="PANTHER" id="PTHR43712">
    <property type="entry name" value="PUTATIVE (AFU_ORTHOLOGUE AFUA_4G14580)-RELATED"/>
    <property type="match status" value="1"/>
</dbReference>
<dbReference type="CDD" id="cd02440">
    <property type="entry name" value="AdoMet_MTases"/>
    <property type="match status" value="1"/>
</dbReference>
<sequence>MNPGLLIELTTGYWRFKAMAAAVDIGLFAAVDRRGAATSAELAADLGLQPRPLRVLLSSCTALGFLTKDGDRYQNAPVAAEYLVPGKEQYFGGFVRYNDMVGYPAWGRLQEALRTNAPTTSHASFMTSDPVVLDNFWDALFAISSFTAMALADAYDFGRHQNLLDLGGGMGPFPVVLCERYPDLRATVYDLPHVAEKARAKATDRISVHAGDFLADEEFPAGHDVILLSMILHDWDEQTSREILGKCYAALPSGGAIIICELVLDDDETGPQLAALMGLNMLVETGGGQNWTGAEYREWLTGAGFRDITTIPMLSAGANAAIVAYK</sequence>
<feature type="domain" description="O-methyltransferase C-terminal" evidence="4">
    <location>
        <begin position="125"/>
        <end position="306"/>
    </location>
</feature>
<dbReference type="InterPro" id="IPR029063">
    <property type="entry name" value="SAM-dependent_MTases_sf"/>
</dbReference>
<dbReference type="EMBL" id="JAXAVW010000001">
    <property type="protein sequence ID" value="MDX8028620.1"/>
    <property type="molecule type" value="Genomic_DNA"/>
</dbReference>
<dbReference type="SUPFAM" id="SSF46785">
    <property type="entry name" value="Winged helix' DNA-binding domain"/>
    <property type="match status" value="1"/>
</dbReference>
<organism evidence="6 7">
    <name type="scientific">Lentzea miocenica</name>
    <dbReference type="NCBI Taxonomy" id="3095431"/>
    <lineage>
        <taxon>Bacteria</taxon>
        <taxon>Bacillati</taxon>
        <taxon>Actinomycetota</taxon>
        <taxon>Actinomycetes</taxon>
        <taxon>Pseudonocardiales</taxon>
        <taxon>Pseudonocardiaceae</taxon>
        <taxon>Lentzea</taxon>
    </lineage>
</organism>
<evidence type="ECO:0000256" key="3">
    <source>
        <dbReference type="ARBA" id="ARBA00022691"/>
    </source>
</evidence>
<protein>
    <submittedName>
        <fullName evidence="6">Methyltransferase</fullName>
    </submittedName>
</protein>
<keyword evidence="2" id="KW-0808">Transferase</keyword>
<reference evidence="6 7" key="1">
    <citation type="submission" date="2023-11" db="EMBL/GenBank/DDBJ databases">
        <title>Lentzea sokolovensis, sp. nov., Lentzea kristufkii, sp. nov., and Lentzea miocenensis, sp. nov., rare actinobacteria from Sokolov Coal Basin, Miocene lacustrine sediment, Czech Republic.</title>
        <authorList>
            <person name="Lara A."/>
            <person name="Kotroba L."/>
            <person name="Nouioui I."/>
            <person name="Neumann-Schaal M."/>
            <person name="Mast Y."/>
            <person name="Chronakova A."/>
        </authorList>
    </citation>
    <scope>NUCLEOTIDE SEQUENCE [LARGE SCALE GENOMIC DNA]</scope>
    <source>
        <strain evidence="6 7">BCCO 10_0856</strain>
    </source>
</reference>
<dbReference type="Pfam" id="PF00891">
    <property type="entry name" value="Methyltransf_2"/>
    <property type="match status" value="1"/>
</dbReference>
<dbReference type="InterPro" id="IPR001077">
    <property type="entry name" value="COMT_C"/>
</dbReference>
<dbReference type="Pfam" id="PF08100">
    <property type="entry name" value="Dimerisation"/>
    <property type="match status" value="1"/>
</dbReference>
<accession>A0ABU4SRU3</accession>
<evidence type="ECO:0000259" key="4">
    <source>
        <dbReference type="Pfam" id="PF00891"/>
    </source>
</evidence>
<dbReference type="InterPro" id="IPR012967">
    <property type="entry name" value="COMT_dimerisation"/>
</dbReference>
<dbReference type="InterPro" id="IPR016461">
    <property type="entry name" value="COMT-like"/>
</dbReference>
<evidence type="ECO:0000256" key="1">
    <source>
        <dbReference type="ARBA" id="ARBA00022603"/>
    </source>
</evidence>
<keyword evidence="3" id="KW-0949">S-adenosyl-L-methionine</keyword>
<dbReference type="PROSITE" id="PS51683">
    <property type="entry name" value="SAM_OMT_II"/>
    <property type="match status" value="1"/>
</dbReference>
<evidence type="ECO:0000259" key="5">
    <source>
        <dbReference type="Pfam" id="PF08100"/>
    </source>
</evidence>
<dbReference type="InterPro" id="IPR036390">
    <property type="entry name" value="WH_DNA-bd_sf"/>
</dbReference>
<dbReference type="PANTHER" id="PTHR43712:SF2">
    <property type="entry name" value="O-METHYLTRANSFERASE CICE"/>
    <property type="match status" value="1"/>
</dbReference>
<dbReference type="SUPFAM" id="SSF53335">
    <property type="entry name" value="S-adenosyl-L-methionine-dependent methyltransferases"/>
    <property type="match status" value="1"/>
</dbReference>
<evidence type="ECO:0000313" key="6">
    <source>
        <dbReference type="EMBL" id="MDX8028620.1"/>
    </source>
</evidence>
<dbReference type="PIRSF" id="PIRSF005739">
    <property type="entry name" value="O-mtase"/>
    <property type="match status" value="1"/>
</dbReference>
<name>A0ABU4SRU3_9PSEU</name>
<dbReference type="Gene3D" id="1.10.10.10">
    <property type="entry name" value="Winged helix-like DNA-binding domain superfamily/Winged helix DNA-binding domain"/>
    <property type="match status" value="1"/>
</dbReference>
<keyword evidence="7" id="KW-1185">Reference proteome</keyword>
<dbReference type="GO" id="GO:0032259">
    <property type="term" value="P:methylation"/>
    <property type="evidence" value="ECO:0007669"/>
    <property type="project" value="UniProtKB-KW"/>
</dbReference>
<dbReference type="Gene3D" id="3.40.50.150">
    <property type="entry name" value="Vaccinia Virus protein VP39"/>
    <property type="match status" value="1"/>
</dbReference>
<dbReference type="Proteomes" id="UP001285521">
    <property type="component" value="Unassembled WGS sequence"/>
</dbReference>
<evidence type="ECO:0000313" key="7">
    <source>
        <dbReference type="Proteomes" id="UP001285521"/>
    </source>
</evidence>
<dbReference type="RefSeq" id="WP_319963626.1">
    <property type="nucleotide sequence ID" value="NZ_JAXAVW010000001.1"/>
</dbReference>
<evidence type="ECO:0000256" key="2">
    <source>
        <dbReference type="ARBA" id="ARBA00022679"/>
    </source>
</evidence>